<sequence>MADRRRVEDGIAESTLHLLRSGGPRAVTVEAVTSHSGIAKTTIYRRHHNRREMLAAALSGLATPESLDPGAESTLHLLRSGGPRAVTVEAVTSHSGIAKTTIYRRHHNRREMLAAALSGLATPESLDPGADAPDRLRWVIAQAIGTIEDGIGIGGLAALCTEDDPEFNTLFRRILVEQRAALAEVIDAAKTDGSMRDDVDAQTLIDAVVGAYIAESARTGAVADGWQERLFALFWPIVRASA</sequence>
<dbReference type="Proteomes" id="UP000000757">
    <property type="component" value="Chromosome"/>
</dbReference>
<dbReference type="InterPro" id="IPR001647">
    <property type="entry name" value="HTH_TetR"/>
</dbReference>
<feature type="DNA-binding region" description="H-T-H motif" evidence="4">
    <location>
        <begin position="28"/>
        <end position="47"/>
    </location>
</feature>
<dbReference type="GO" id="GO:0003700">
    <property type="term" value="F:DNA-binding transcription factor activity"/>
    <property type="evidence" value="ECO:0007669"/>
    <property type="project" value="TreeGrafter"/>
</dbReference>
<dbReference type="OrthoDB" id="9796019at2"/>
<dbReference type="PANTHER" id="PTHR30055">
    <property type="entry name" value="HTH-TYPE TRANSCRIPTIONAL REGULATOR RUTR"/>
    <property type="match status" value="1"/>
</dbReference>
<dbReference type="Gene3D" id="1.10.357.10">
    <property type="entry name" value="Tetracycline Repressor, domain 2"/>
    <property type="match status" value="2"/>
</dbReference>
<gene>
    <name evidence="6" type="ordered locus">MSMEG_0986</name>
</gene>
<evidence type="ECO:0000256" key="4">
    <source>
        <dbReference type="PROSITE-ProRule" id="PRU00335"/>
    </source>
</evidence>
<keyword evidence="3" id="KW-0804">Transcription</keyword>
<dbReference type="PATRIC" id="fig|246196.19.peg.974"/>
<dbReference type="InterPro" id="IPR050109">
    <property type="entry name" value="HTH-type_TetR-like_transc_reg"/>
</dbReference>
<dbReference type="PaxDb" id="246196-MSMEI_0959"/>
<dbReference type="AlphaFoldDB" id="A0QR50"/>
<dbReference type="STRING" id="246196.MSMEG_0986"/>
<keyword evidence="7" id="KW-1185">Reference proteome</keyword>
<keyword evidence="2 4" id="KW-0238">DNA-binding</keyword>
<evidence type="ECO:0000256" key="2">
    <source>
        <dbReference type="ARBA" id="ARBA00023125"/>
    </source>
</evidence>
<dbReference type="KEGG" id="msm:MSMEG_0986"/>
<dbReference type="PANTHER" id="PTHR30055:SF234">
    <property type="entry name" value="HTH-TYPE TRANSCRIPTIONAL REGULATOR BETI"/>
    <property type="match status" value="1"/>
</dbReference>
<dbReference type="EMBL" id="CP000480">
    <property type="protein sequence ID" value="ABK72433.1"/>
    <property type="molecule type" value="Genomic_DNA"/>
</dbReference>
<dbReference type="Pfam" id="PF00440">
    <property type="entry name" value="TetR_N"/>
    <property type="match status" value="2"/>
</dbReference>
<accession>A0QR50</accession>
<evidence type="ECO:0000313" key="6">
    <source>
        <dbReference type="EMBL" id="ABK72433.1"/>
    </source>
</evidence>
<dbReference type="GO" id="GO:0000976">
    <property type="term" value="F:transcription cis-regulatory region binding"/>
    <property type="evidence" value="ECO:0007669"/>
    <property type="project" value="TreeGrafter"/>
</dbReference>
<evidence type="ECO:0000256" key="3">
    <source>
        <dbReference type="ARBA" id="ARBA00023163"/>
    </source>
</evidence>
<organism evidence="6 7">
    <name type="scientific">Mycolicibacterium smegmatis (strain ATCC 700084 / mc(2)155)</name>
    <name type="common">Mycobacterium smegmatis</name>
    <dbReference type="NCBI Taxonomy" id="246196"/>
    <lineage>
        <taxon>Bacteria</taxon>
        <taxon>Bacillati</taxon>
        <taxon>Actinomycetota</taxon>
        <taxon>Actinomycetes</taxon>
        <taxon>Mycobacteriales</taxon>
        <taxon>Mycobacteriaceae</taxon>
        <taxon>Mycolicibacterium</taxon>
    </lineage>
</organism>
<evidence type="ECO:0000256" key="1">
    <source>
        <dbReference type="ARBA" id="ARBA00023015"/>
    </source>
</evidence>
<feature type="domain" description="HTH tetR-type" evidence="5">
    <location>
        <begin position="5"/>
        <end position="65"/>
    </location>
</feature>
<dbReference type="eggNOG" id="COG1309">
    <property type="taxonomic scope" value="Bacteria"/>
</dbReference>
<keyword evidence="1" id="KW-0805">Transcription regulation</keyword>
<evidence type="ECO:0000313" key="7">
    <source>
        <dbReference type="Proteomes" id="UP000000757"/>
    </source>
</evidence>
<dbReference type="InterPro" id="IPR011075">
    <property type="entry name" value="TetR_C"/>
</dbReference>
<dbReference type="Gene3D" id="1.10.10.60">
    <property type="entry name" value="Homeodomain-like"/>
    <property type="match status" value="1"/>
</dbReference>
<reference evidence="6 7" key="1">
    <citation type="submission" date="2006-10" db="EMBL/GenBank/DDBJ databases">
        <authorList>
            <person name="Fleischmann R.D."/>
            <person name="Dodson R.J."/>
            <person name="Haft D.H."/>
            <person name="Merkel J.S."/>
            <person name="Nelson W.C."/>
            <person name="Fraser C.M."/>
        </authorList>
    </citation>
    <scope>NUCLEOTIDE SEQUENCE [LARGE SCALE GENOMIC DNA]</scope>
    <source>
        <strain evidence="7">ATCC 700084 / mc(2)155</strain>
    </source>
</reference>
<dbReference type="SUPFAM" id="SSF46689">
    <property type="entry name" value="Homeodomain-like"/>
    <property type="match status" value="2"/>
</dbReference>
<dbReference type="SUPFAM" id="SSF48498">
    <property type="entry name" value="Tetracyclin repressor-like, C-terminal domain"/>
    <property type="match status" value="1"/>
</dbReference>
<dbReference type="Pfam" id="PF16859">
    <property type="entry name" value="TetR_C_11"/>
    <property type="match status" value="1"/>
</dbReference>
<proteinExistence type="predicted"/>
<name>A0QR50_MYCS2</name>
<dbReference type="InterPro" id="IPR036271">
    <property type="entry name" value="Tet_transcr_reg_TetR-rel_C_sf"/>
</dbReference>
<evidence type="ECO:0000259" key="5">
    <source>
        <dbReference type="PROSITE" id="PS50977"/>
    </source>
</evidence>
<protein>
    <submittedName>
        <fullName evidence="6">RemM protein</fullName>
    </submittedName>
</protein>
<dbReference type="InterPro" id="IPR009057">
    <property type="entry name" value="Homeodomain-like_sf"/>
</dbReference>
<dbReference type="PROSITE" id="PS50977">
    <property type="entry name" value="HTH_TETR_2"/>
    <property type="match status" value="1"/>
</dbReference>